<evidence type="ECO:0000313" key="1">
    <source>
        <dbReference type="EMBL" id="GBM51449.1"/>
    </source>
</evidence>
<organism evidence="1 2">
    <name type="scientific">Araneus ventricosus</name>
    <name type="common">Orbweaver spider</name>
    <name type="synonym">Epeira ventricosa</name>
    <dbReference type="NCBI Taxonomy" id="182803"/>
    <lineage>
        <taxon>Eukaryota</taxon>
        <taxon>Metazoa</taxon>
        <taxon>Ecdysozoa</taxon>
        <taxon>Arthropoda</taxon>
        <taxon>Chelicerata</taxon>
        <taxon>Arachnida</taxon>
        <taxon>Araneae</taxon>
        <taxon>Araneomorphae</taxon>
        <taxon>Entelegynae</taxon>
        <taxon>Araneoidea</taxon>
        <taxon>Araneidae</taxon>
        <taxon>Araneus</taxon>
    </lineage>
</organism>
<accession>A0A4Y2GFG2</accession>
<name>A0A4Y2GFG2_ARAVE</name>
<dbReference type="AlphaFoldDB" id="A0A4Y2GFG2"/>
<proteinExistence type="predicted"/>
<evidence type="ECO:0008006" key="3">
    <source>
        <dbReference type="Google" id="ProtNLM"/>
    </source>
</evidence>
<evidence type="ECO:0000313" key="2">
    <source>
        <dbReference type="Proteomes" id="UP000499080"/>
    </source>
</evidence>
<dbReference type="OrthoDB" id="6437659at2759"/>
<protein>
    <recommendedName>
        <fullName evidence="3">RNase H type-1 domain-containing protein</fullName>
    </recommendedName>
</protein>
<dbReference type="EMBL" id="BGPR01001337">
    <property type="protein sequence ID" value="GBM51449.1"/>
    <property type="molecule type" value="Genomic_DNA"/>
</dbReference>
<sequence>MLVYRSNLQRMSKSLALKKQSIRNIVFPTISYEFILELKNSKMTCRVVWCFIETFVSLCKLMLPFKRRGPVTGAIIKAIQCPFLLYITDAYRTNPTAALQVVTGLQPLHLQIQKEGTYARVARARSSFNFFTVIISSTYYESKSSGIHIHSHNFLLHNQISIAENQTREPRLYYTDGSKTDEGTGRAYCILENYGIIASWQGKLDHSNLVLQAEILAIKMAIN</sequence>
<reference evidence="1 2" key="1">
    <citation type="journal article" date="2019" name="Sci. Rep.">
        <title>Orb-weaving spider Araneus ventricosus genome elucidates the spidroin gene catalogue.</title>
        <authorList>
            <person name="Kono N."/>
            <person name="Nakamura H."/>
            <person name="Ohtoshi R."/>
            <person name="Moran D.A.P."/>
            <person name="Shinohara A."/>
            <person name="Yoshida Y."/>
            <person name="Fujiwara M."/>
            <person name="Mori M."/>
            <person name="Tomita M."/>
            <person name="Arakawa K."/>
        </authorList>
    </citation>
    <scope>NUCLEOTIDE SEQUENCE [LARGE SCALE GENOMIC DNA]</scope>
</reference>
<dbReference type="Proteomes" id="UP000499080">
    <property type="component" value="Unassembled WGS sequence"/>
</dbReference>
<keyword evidence="2" id="KW-1185">Reference proteome</keyword>
<comment type="caution">
    <text evidence="1">The sequence shown here is derived from an EMBL/GenBank/DDBJ whole genome shotgun (WGS) entry which is preliminary data.</text>
</comment>
<gene>
    <name evidence="1" type="ORF">AVEN_147130_1</name>
</gene>